<feature type="domain" description="POX" evidence="9">
    <location>
        <begin position="169"/>
        <end position="287"/>
    </location>
</feature>
<keyword evidence="7" id="KW-0539">Nucleus</keyword>
<dbReference type="SUPFAM" id="SSF46689">
    <property type="entry name" value="Homeodomain-like"/>
    <property type="match status" value="1"/>
</dbReference>
<accession>A0A7I8JAT3</accession>
<feature type="compositionally biased region" description="Polar residues" evidence="8">
    <location>
        <begin position="204"/>
        <end position="215"/>
    </location>
</feature>
<sequence length="439" mass="48280">MATYYPNSTSQRDLMPAIYQRDLGHDPYTDSSCPAVTLCSRAQHTLVELAIPTSMLSHEPSSHIGDNFFNAWGDGKCEMMHSVSGPASTMQLGDIVDGQRLSHPGSSLHGIGGQGLSLSLGRQYSTPSFQYNASNSDISFLGPHQSAARNSFHGRERSIYCEPPPPGLSDLPCPITNSKYLKAAQQLLEEVVNSKSDEMHQNTDDSAPNSVSEVSATDKQELHNKMTKLLNMLDEVDRRYKQYYHQMQAVVTSFDRIAGSGAAKPYTALALQTISRHFRSLRDAIDAQIRARRIGGIHRLRYVDQKLKQERAFQQHAWRPQRGLPETSVSILRAWLFEHFLHPYPKDSDKLVLARQTGLTRNQPMVEEMYKEEFGGPAAAAEGDSYSSGGGAAPPPPKDGVESLTPPPPPPPPQGGSMCPSRWGCITVTAAVVGRGLRR</sequence>
<comment type="similarity">
    <text evidence="2">Belongs to the TALE/BELL homeobox family.</text>
</comment>
<evidence type="ECO:0000313" key="10">
    <source>
        <dbReference type="EMBL" id="CAA2627974.1"/>
    </source>
</evidence>
<dbReference type="AlphaFoldDB" id="A0A7I8JAT3"/>
<dbReference type="PANTHER" id="PTHR11850">
    <property type="entry name" value="HOMEOBOX PROTEIN TRANSCRIPTION FACTORS"/>
    <property type="match status" value="1"/>
</dbReference>
<dbReference type="InterPro" id="IPR008422">
    <property type="entry name" value="KN_HD"/>
</dbReference>
<dbReference type="CDD" id="cd00086">
    <property type="entry name" value="homeodomain"/>
    <property type="match status" value="1"/>
</dbReference>
<dbReference type="InterPro" id="IPR001356">
    <property type="entry name" value="HD"/>
</dbReference>
<gene>
    <name evidence="10" type="ORF">SI7747_10013623</name>
</gene>
<dbReference type="SMART" id="SM00574">
    <property type="entry name" value="POX"/>
    <property type="match status" value="1"/>
</dbReference>
<evidence type="ECO:0000256" key="6">
    <source>
        <dbReference type="ARBA" id="ARBA00023163"/>
    </source>
</evidence>
<evidence type="ECO:0000256" key="3">
    <source>
        <dbReference type="ARBA" id="ARBA00023015"/>
    </source>
</evidence>
<keyword evidence="4" id="KW-0238">DNA-binding</keyword>
<dbReference type="EMBL" id="CACRZD030000010">
    <property type="protein sequence ID" value="CAA6667230.1"/>
    <property type="molecule type" value="Genomic_DNA"/>
</dbReference>
<dbReference type="EMBL" id="LR743597">
    <property type="protein sequence ID" value="CAA2627974.1"/>
    <property type="molecule type" value="Genomic_DNA"/>
</dbReference>
<feature type="region of interest" description="Disordered" evidence="8">
    <location>
        <begin position="378"/>
        <end position="421"/>
    </location>
</feature>
<dbReference type="Gene3D" id="1.10.10.60">
    <property type="entry name" value="Homeodomain-like"/>
    <property type="match status" value="1"/>
</dbReference>
<dbReference type="GO" id="GO:0003677">
    <property type="term" value="F:DNA binding"/>
    <property type="evidence" value="ECO:0007669"/>
    <property type="project" value="UniProtKB-KW"/>
</dbReference>
<evidence type="ECO:0000259" key="9">
    <source>
        <dbReference type="SMART" id="SM00574"/>
    </source>
</evidence>
<evidence type="ECO:0000256" key="4">
    <source>
        <dbReference type="ARBA" id="ARBA00023125"/>
    </source>
</evidence>
<proteinExistence type="inferred from homology"/>
<dbReference type="Pfam" id="PF07526">
    <property type="entry name" value="POX"/>
    <property type="match status" value="1"/>
</dbReference>
<dbReference type="Proteomes" id="UP001189122">
    <property type="component" value="Unassembled WGS sequence"/>
</dbReference>
<evidence type="ECO:0000256" key="1">
    <source>
        <dbReference type="ARBA" id="ARBA00004123"/>
    </source>
</evidence>
<dbReference type="GO" id="GO:0006355">
    <property type="term" value="P:regulation of DNA-templated transcription"/>
    <property type="evidence" value="ECO:0007669"/>
    <property type="project" value="InterPro"/>
</dbReference>
<comment type="subcellular location">
    <subcellularLocation>
        <location evidence="1">Nucleus</location>
    </subcellularLocation>
</comment>
<dbReference type="Pfam" id="PF05920">
    <property type="entry name" value="Homeobox_KN"/>
    <property type="match status" value="1"/>
</dbReference>
<evidence type="ECO:0000256" key="8">
    <source>
        <dbReference type="SAM" id="MobiDB-lite"/>
    </source>
</evidence>
<feature type="region of interest" description="Disordered" evidence="8">
    <location>
        <begin position="195"/>
        <end position="219"/>
    </location>
</feature>
<dbReference type="InterPro" id="IPR009057">
    <property type="entry name" value="Homeodomain-like_sf"/>
</dbReference>
<protein>
    <recommendedName>
        <fullName evidence="9">POX domain-containing protein</fullName>
    </recommendedName>
</protein>
<dbReference type="InterPro" id="IPR050224">
    <property type="entry name" value="TALE_homeobox"/>
</dbReference>
<keyword evidence="3" id="KW-0805">Transcription regulation</keyword>
<name>A0A7I8JAT3_SPIIN</name>
<dbReference type="GO" id="GO:0005634">
    <property type="term" value="C:nucleus"/>
    <property type="evidence" value="ECO:0007669"/>
    <property type="project" value="UniProtKB-SubCell"/>
</dbReference>
<evidence type="ECO:0000256" key="7">
    <source>
        <dbReference type="ARBA" id="ARBA00023242"/>
    </source>
</evidence>
<keyword evidence="5" id="KW-0371">Homeobox</keyword>
<feature type="compositionally biased region" description="Pro residues" evidence="8">
    <location>
        <begin position="405"/>
        <end position="414"/>
    </location>
</feature>
<keyword evidence="11" id="KW-1185">Reference proteome</keyword>
<evidence type="ECO:0000313" key="11">
    <source>
        <dbReference type="Proteomes" id="UP001189122"/>
    </source>
</evidence>
<keyword evidence="6" id="KW-0804">Transcription</keyword>
<evidence type="ECO:0000256" key="2">
    <source>
        <dbReference type="ARBA" id="ARBA00006454"/>
    </source>
</evidence>
<feature type="compositionally biased region" description="Low complexity" evidence="8">
    <location>
        <begin position="378"/>
        <end position="387"/>
    </location>
</feature>
<dbReference type="InterPro" id="IPR006563">
    <property type="entry name" value="POX_dom"/>
</dbReference>
<evidence type="ECO:0000256" key="5">
    <source>
        <dbReference type="ARBA" id="ARBA00023155"/>
    </source>
</evidence>
<reference evidence="10 11" key="1">
    <citation type="submission" date="2019-12" db="EMBL/GenBank/DDBJ databases">
        <authorList>
            <person name="Scholz U."/>
            <person name="Mascher M."/>
            <person name="Fiebig A."/>
        </authorList>
    </citation>
    <scope>NUCLEOTIDE SEQUENCE</scope>
</reference>
<organism evidence="10">
    <name type="scientific">Spirodela intermedia</name>
    <name type="common">Intermediate duckweed</name>
    <dbReference type="NCBI Taxonomy" id="51605"/>
    <lineage>
        <taxon>Eukaryota</taxon>
        <taxon>Viridiplantae</taxon>
        <taxon>Streptophyta</taxon>
        <taxon>Embryophyta</taxon>
        <taxon>Tracheophyta</taxon>
        <taxon>Spermatophyta</taxon>
        <taxon>Magnoliopsida</taxon>
        <taxon>Liliopsida</taxon>
        <taxon>Araceae</taxon>
        <taxon>Lemnoideae</taxon>
        <taxon>Spirodela</taxon>
    </lineage>
</organism>